<accession>A0A6L2K5J0</accession>
<dbReference type="EMBL" id="BKCJ010001871">
    <property type="protein sequence ID" value="GEU44626.1"/>
    <property type="molecule type" value="Genomic_DNA"/>
</dbReference>
<evidence type="ECO:0000313" key="1">
    <source>
        <dbReference type="EMBL" id="GEU44626.1"/>
    </source>
</evidence>
<gene>
    <name evidence="1" type="ORF">Tci_016604</name>
</gene>
<dbReference type="AlphaFoldDB" id="A0A6L2K5J0"/>
<protein>
    <submittedName>
        <fullName evidence="1">Uncharacterized protein</fullName>
    </submittedName>
</protein>
<name>A0A6L2K5J0_TANCI</name>
<sequence length="192" mass="21243">MEPDESGNYNFFWKHSEEVAISYNGVTGYVTESSTERIVTMATESVPTVRDPGGPSPVGTFDYGVIVGEVATNNLSYDSTSFLQEGVDDYGGRTEAGKKRNETALRSQVDVLDSENARLRRRRGGGFHYDGVRATDNSSYGFLNRGQFSSFFKQIKVEAKVHVICGWVKVADSILPSWMLSEVQGMDTPYLP</sequence>
<comment type="caution">
    <text evidence="1">The sequence shown here is derived from an EMBL/GenBank/DDBJ whole genome shotgun (WGS) entry which is preliminary data.</text>
</comment>
<organism evidence="1">
    <name type="scientific">Tanacetum cinerariifolium</name>
    <name type="common">Dalmatian daisy</name>
    <name type="synonym">Chrysanthemum cinerariifolium</name>
    <dbReference type="NCBI Taxonomy" id="118510"/>
    <lineage>
        <taxon>Eukaryota</taxon>
        <taxon>Viridiplantae</taxon>
        <taxon>Streptophyta</taxon>
        <taxon>Embryophyta</taxon>
        <taxon>Tracheophyta</taxon>
        <taxon>Spermatophyta</taxon>
        <taxon>Magnoliopsida</taxon>
        <taxon>eudicotyledons</taxon>
        <taxon>Gunneridae</taxon>
        <taxon>Pentapetalae</taxon>
        <taxon>asterids</taxon>
        <taxon>campanulids</taxon>
        <taxon>Asterales</taxon>
        <taxon>Asteraceae</taxon>
        <taxon>Asteroideae</taxon>
        <taxon>Anthemideae</taxon>
        <taxon>Anthemidinae</taxon>
        <taxon>Tanacetum</taxon>
    </lineage>
</organism>
<reference evidence="1" key="1">
    <citation type="journal article" date="2019" name="Sci. Rep.">
        <title>Draft genome of Tanacetum cinerariifolium, the natural source of mosquito coil.</title>
        <authorList>
            <person name="Yamashiro T."/>
            <person name="Shiraishi A."/>
            <person name="Satake H."/>
            <person name="Nakayama K."/>
        </authorList>
    </citation>
    <scope>NUCLEOTIDE SEQUENCE</scope>
</reference>
<proteinExistence type="predicted"/>